<protein>
    <submittedName>
        <fullName evidence="1">Tyrosine/serine/threonine protein phosphatase</fullName>
        <ecNumber evidence="1">3.1.3.48</ecNumber>
    </submittedName>
</protein>
<proteinExistence type="predicted"/>
<sequence length="831" mass="89868">MDCCRTDPLLRRRELAHSHYTVPRISSFAFDSFESSIAGMFMPYDSDADVHSYSSNPRFWNPRTDMSESENTGKDIAPVEYGSNKEVVEPESSLRQGPSASLYHQHHESTSTSASDSTDSSPTTTVSTVDDSSATEMSPGSSPESPMAKPPPSNFAIGHLRPHTAGEGATQPISSTFFELQRPNTPGKKARNLKNLAVNTSGTPGLGRAASTTSLPFAASNNPPPSTDTLNTFAKPPSPPRRKPSNLGLTIMTPGNSAMHQPVKLAIPPTPSFAKPNMLRHFQSSPSLPLYNSSQNIFGRSSNLGPSNTPSPDSSTPGEIEDDQNFDIPQSREEKPEAYPEGPICVYDPHIDLYLEPTAEQALEYDVILNVASEVRNPFDTAAIPAPPEPGIRLDGGGGIQYAPKRRTSLRPTDAVRHESMLSAVPESSPTTPKATPLRDNFFPNDTSSSKEGRPEYIHIPWEHNTDIVPDLLRLVKIIDDRVQQGKRVLVHCQCGVSRSATLVVAYGLYKDPTSSVQEAYDAVKQRSKWIGPNMNLIMQLQEFRSTLTRPGIANNMFGGTRHLSPILSSPPYAEWARPAQSPLTPAEPSEPKTAPLPAENASPADAISIDDSLAMSPGPSSAPSGVPWPLSEELSTPKDESRTTHKEGAAYVDPAGHVVPVVRIIEAGSGPQPRRISPVRPRPRSLILTSSRSVEPDESSSPLVSPRSAEFGVTPLQPSPRVKSEDVFGLMSPQVTEFSHSPLDRDALLGALAGIQASLAQHSPPSSSVDDGMDALMSPRATEFTQNPFAFPNEVSAPQDEKREYHAEEDPRSPPQQGASPITRNIEDFL</sequence>
<name>A0ACC3SEK6_9PEZI</name>
<organism evidence="1 2">
    <name type="scientific">Zalaria obscura</name>
    <dbReference type="NCBI Taxonomy" id="2024903"/>
    <lineage>
        <taxon>Eukaryota</taxon>
        <taxon>Fungi</taxon>
        <taxon>Dikarya</taxon>
        <taxon>Ascomycota</taxon>
        <taxon>Pezizomycotina</taxon>
        <taxon>Dothideomycetes</taxon>
        <taxon>Dothideomycetidae</taxon>
        <taxon>Dothideales</taxon>
        <taxon>Zalariaceae</taxon>
        <taxon>Zalaria</taxon>
    </lineage>
</organism>
<evidence type="ECO:0000313" key="1">
    <source>
        <dbReference type="EMBL" id="KAK8210162.1"/>
    </source>
</evidence>
<reference evidence="1" key="1">
    <citation type="submission" date="2024-02" db="EMBL/GenBank/DDBJ databases">
        <title>Metagenome Assembled Genome of Zalaria obscura JY119.</title>
        <authorList>
            <person name="Vighnesh L."/>
            <person name="Jagadeeshwari U."/>
            <person name="Venkata Ramana C."/>
            <person name="Sasikala C."/>
        </authorList>
    </citation>
    <scope>NUCLEOTIDE SEQUENCE</scope>
    <source>
        <strain evidence="1">JY119</strain>
    </source>
</reference>
<dbReference type="EMBL" id="JAMKPW020000016">
    <property type="protein sequence ID" value="KAK8210162.1"/>
    <property type="molecule type" value="Genomic_DNA"/>
</dbReference>
<gene>
    <name evidence="1" type="primary">CPP1</name>
    <name evidence="1" type="ORF">M8818_003650</name>
</gene>
<dbReference type="EC" id="3.1.3.48" evidence="1"/>
<accession>A0ACC3SEK6</accession>
<dbReference type="Proteomes" id="UP001320706">
    <property type="component" value="Unassembled WGS sequence"/>
</dbReference>
<evidence type="ECO:0000313" key="2">
    <source>
        <dbReference type="Proteomes" id="UP001320706"/>
    </source>
</evidence>
<comment type="caution">
    <text evidence="1">The sequence shown here is derived from an EMBL/GenBank/DDBJ whole genome shotgun (WGS) entry which is preliminary data.</text>
</comment>
<keyword evidence="1" id="KW-0378">Hydrolase</keyword>
<keyword evidence="2" id="KW-1185">Reference proteome</keyword>